<keyword evidence="3" id="KW-1185">Reference proteome</keyword>
<accession>A0ABX8DKJ9</accession>
<dbReference type="PROSITE" id="PS51257">
    <property type="entry name" value="PROKAR_LIPOPROTEIN"/>
    <property type="match status" value="1"/>
</dbReference>
<keyword evidence="1" id="KW-1133">Transmembrane helix</keyword>
<dbReference type="GeneID" id="87481573"/>
<keyword evidence="1" id="KW-0472">Membrane</keyword>
<feature type="transmembrane region" description="Helical" evidence="1">
    <location>
        <begin position="57"/>
        <end position="81"/>
    </location>
</feature>
<keyword evidence="2" id="KW-0449">Lipoprotein</keyword>
<evidence type="ECO:0000256" key="1">
    <source>
        <dbReference type="SAM" id="Phobius"/>
    </source>
</evidence>
<keyword evidence="1" id="KW-0812">Transmembrane</keyword>
<evidence type="ECO:0000313" key="3">
    <source>
        <dbReference type="Proteomes" id="UP000678154"/>
    </source>
</evidence>
<evidence type="ECO:0000313" key="2">
    <source>
        <dbReference type="EMBL" id="QVL16743.1"/>
    </source>
</evidence>
<gene>
    <name evidence="2" type="ORF">KH389_15030</name>
</gene>
<reference evidence="2 3" key="1">
    <citation type="journal article" date="2016" name="J. Hazard. Mater.">
        <title>A newly isolated Pseudomonas putida S-1 strain for batch-mode-propanethiol degradation and continuous treatment of propanethiol-containing waste gas.</title>
        <authorList>
            <person name="Chen D.Z."/>
            <person name="Sun Y.M."/>
            <person name="Han L.M."/>
            <person name="Chen J."/>
            <person name="Ye J.X."/>
            <person name="Chen J.M."/>
        </authorList>
    </citation>
    <scope>NUCLEOTIDE SEQUENCE [LARGE SCALE GENOMIC DNA]</scope>
    <source>
        <strain evidence="2 3">S-1</strain>
    </source>
</reference>
<dbReference type="RefSeq" id="WP_116054465.1">
    <property type="nucleotide sequence ID" value="NZ_BQHH01000006.1"/>
</dbReference>
<sequence>MPRNSTIRILSLALIVSTLALTSCGTMMRGGYCAECASPGMYRGVRNNFSFLFSATSAQFCWPLIVCPLAFIVTAPVDIVIDTAMIPADLSR</sequence>
<dbReference type="EMBL" id="CP074676">
    <property type="protein sequence ID" value="QVL16743.1"/>
    <property type="molecule type" value="Genomic_DNA"/>
</dbReference>
<proteinExistence type="predicted"/>
<organism evidence="2 3">
    <name type="scientific">Pseudomonas qingdaonensis</name>
    <dbReference type="NCBI Taxonomy" id="2056231"/>
    <lineage>
        <taxon>Bacteria</taxon>
        <taxon>Pseudomonadati</taxon>
        <taxon>Pseudomonadota</taxon>
        <taxon>Gammaproteobacteria</taxon>
        <taxon>Pseudomonadales</taxon>
        <taxon>Pseudomonadaceae</taxon>
        <taxon>Pseudomonas</taxon>
    </lineage>
</organism>
<dbReference type="Proteomes" id="UP000678154">
    <property type="component" value="Chromosome"/>
</dbReference>
<protein>
    <submittedName>
        <fullName evidence="2">YceK/YidQ family lipoprotein</fullName>
    </submittedName>
</protein>
<name>A0ABX8DKJ9_9PSED</name>